<gene>
    <name evidence="4" type="ORF">K8U80_09530</name>
</gene>
<proteinExistence type="predicted"/>
<dbReference type="Pfam" id="PF15615">
    <property type="entry name" value="TerB_C"/>
    <property type="match status" value="1"/>
</dbReference>
<feature type="domain" description="TerB N-terminal" evidence="2">
    <location>
        <begin position="58"/>
        <end position="192"/>
    </location>
</feature>
<dbReference type="AlphaFoldDB" id="A0A921LS48"/>
<reference evidence="4" key="1">
    <citation type="journal article" date="2021" name="PeerJ">
        <title>Extensive microbial diversity within the chicken gut microbiome revealed by metagenomics and culture.</title>
        <authorList>
            <person name="Gilroy R."/>
            <person name="Ravi A."/>
            <person name="Getino M."/>
            <person name="Pursley I."/>
            <person name="Horton D.L."/>
            <person name="Alikhan N.F."/>
            <person name="Baker D."/>
            <person name="Gharbi K."/>
            <person name="Hall N."/>
            <person name="Watson M."/>
            <person name="Adriaenssens E.M."/>
            <person name="Foster-Nyarko E."/>
            <person name="Jarju S."/>
            <person name="Secka A."/>
            <person name="Antonio M."/>
            <person name="Oren A."/>
            <person name="Chaudhuri R.R."/>
            <person name="La Ragione R."/>
            <person name="Hildebrand F."/>
            <person name="Pallen M.J."/>
        </authorList>
    </citation>
    <scope>NUCLEOTIDE SEQUENCE</scope>
    <source>
        <strain evidence="4">ChiGjej2B2-7701</strain>
    </source>
</reference>
<comment type="caution">
    <text evidence="4">The sequence shown here is derived from an EMBL/GenBank/DDBJ whole genome shotgun (WGS) entry which is preliminary data.</text>
</comment>
<dbReference type="InterPro" id="IPR028932">
    <property type="entry name" value="TerB-C"/>
</dbReference>
<dbReference type="InterPro" id="IPR025266">
    <property type="entry name" value="TerB_N"/>
</dbReference>
<evidence type="ECO:0000313" key="4">
    <source>
        <dbReference type="EMBL" id="HJG31614.1"/>
    </source>
</evidence>
<evidence type="ECO:0000259" key="3">
    <source>
        <dbReference type="Pfam" id="PF15615"/>
    </source>
</evidence>
<dbReference type="EMBL" id="DYVF01000056">
    <property type="protein sequence ID" value="HJG31614.1"/>
    <property type="molecule type" value="Genomic_DNA"/>
</dbReference>
<reference evidence="4" key="2">
    <citation type="submission" date="2021-09" db="EMBL/GenBank/DDBJ databases">
        <authorList>
            <person name="Gilroy R."/>
        </authorList>
    </citation>
    <scope>NUCLEOTIDE SEQUENCE</scope>
    <source>
        <strain evidence="4">ChiGjej2B2-7701</strain>
    </source>
</reference>
<organism evidence="4 5">
    <name type="scientific">Collinsella ihumii</name>
    <dbReference type="NCBI Taxonomy" id="1720204"/>
    <lineage>
        <taxon>Bacteria</taxon>
        <taxon>Bacillati</taxon>
        <taxon>Actinomycetota</taxon>
        <taxon>Coriobacteriia</taxon>
        <taxon>Coriobacteriales</taxon>
        <taxon>Coriobacteriaceae</taxon>
        <taxon>Collinsella</taxon>
    </lineage>
</organism>
<evidence type="ECO:0000259" key="2">
    <source>
        <dbReference type="Pfam" id="PF13208"/>
    </source>
</evidence>
<protein>
    <submittedName>
        <fullName evidence="4">TerB N-terminal domain-containing protein</fullName>
    </submittedName>
</protein>
<feature type="region of interest" description="Disordered" evidence="1">
    <location>
        <begin position="429"/>
        <end position="483"/>
    </location>
</feature>
<evidence type="ECO:0000256" key="1">
    <source>
        <dbReference type="SAM" id="MobiDB-lite"/>
    </source>
</evidence>
<dbReference type="Pfam" id="PF13208">
    <property type="entry name" value="TerB_N"/>
    <property type="match status" value="1"/>
</dbReference>
<dbReference type="Proteomes" id="UP000746751">
    <property type="component" value="Unassembled WGS sequence"/>
</dbReference>
<name>A0A921LS48_9ACTN</name>
<sequence length="555" mass="62948">MADVLRIIDQIMNDEKLRRSSHFSDRIYTSEPILTTARQMATYLPDRYREMRAISRWQQGDNDARGRWLSEAELFYRQGIFMEDFEDDCPYHGTFKSFYPTYNAMSDRQLRGYFTWRAAVRRGSIEETSLSFAYVYLYELLCGIGVADPLDGFEKFKAFWDAYRAFAPEIDRYARVWLQDYVVYHGLDPQLVADQKNVAFDRLLIELQAVTEIALARPQAAVRGKKSAKASGALLPVDAGFEDRMLRAIDALSTYRIGTSRMYREQPEGLRHVACATYVQLVRYYDKHRKCGLIESLFGSRARLPYTMFASAVFFAKTPHPDAVVDLTPLSRFTCEGGLWTCERVHGSRSRSSKLGEAMRAVDRLMRVRKGFAHQLKDEKIPRYLEQIIEREIDAWELWERSHAPRRIDIDLTKLSGIRSAAAETREALLIDEEREDVPPAEPAQAEPATEPAATREEPSAPRAPVASPAPEQAAHAAADGSSAFPPAQAAYLRALLANDPQARAEAVRETPEDLLVDAINETAFDLIGDTVVEFGESGPTVVEDYREDLEELLA</sequence>
<accession>A0A921LS48</accession>
<feature type="domain" description="TerB-C" evidence="3">
    <location>
        <begin position="404"/>
        <end position="551"/>
    </location>
</feature>
<feature type="compositionally biased region" description="Low complexity" evidence="1">
    <location>
        <begin position="461"/>
        <end position="479"/>
    </location>
</feature>
<feature type="compositionally biased region" description="Low complexity" evidence="1">
    <location>
        <begin position="443"/>
        <end position="453"/>
    </location>
</feature>
<evidence type="ECO:0000313" key="5">
    <source>
        <dbReference type="Proteomes" id="UP000746751"/>
    </source>
</evidence>